<dbReference type="PANTHER" id="PTHR30354:SF11">
    <property type="entry name" value="PERMEASE"/>
    <property type="match status" value="1"/>
</dbReference>
<evidence type="ECO:0000313" key="3">
    <source>
        <dbReference type="Proteomes" id="UP001519290"/>
    </source>
</evidence>
<dbReference type="InterPro" id="IPR003474">
    <property type="entry name" value="Glcn_transporter"/>
</dbReference>
<feature type="transmembrane region" description="Helical" evidence="1">
    <location>
        <begin position="169"/>
        <end position="196"/>
    </location>
</feature>
<feature type="transmembrane region" description="Helical" evidence="1">
    <location>
        <begin position="102"/>
        <end position="124"/>
    </location>
</feature>
<dbReference type="PIRSF" id="PIRSF002746">
    <property type="entry name" value="Gluconate_transporter"/>
    <property type="match status" value="1"/>
</dbReference>
<dbReference type="Pfam" id="PF02447">
    <property type="entry name" value="GntP_permease"/>
    <property type="match status" value="2"/>
</dbReference>
<feature type="transmembrane region" description="Helical" evidence="1">
    <location>
        <begin position="309"/>
        <end position="336"/>
    </location>
</feature>
<reference evidence="2 3" key="1">
    <citation type="submission" date="2021-03" db="EMBL/GenBank/DDBJ databases">
        <title>Sequencing the genomes of 1000 actinobacteria strains.</title>
        <authorList>
            <person name="Klenk H.-P."/>
        </authorList>
    </citation>
    <scope>NUCLEOTIDE SEQUENCE [LARGE SCALE GENOMIC DNA]</scope>
    <source>
        <strain evidence="2 3">DSM 14566</strain>
    </source>
</reference>
<name>A0ABS4WXG6_9MICO</name>
<feature type="transmembrane region" description="Helical" evidence="1">
    <location>
        <begin position="435"/>
        <end position="457"/>
    </location>
</feature>
<evidence type="ECO:0000256" key="1">
    <source>
        <dbReference type="SAM" id="Phobius"/>
    </source>
</evidence>
<evidence type="ECO:0000313" key="2">
    <source>
        <dbReference type="EMBL" id="MBP2380890.1"/>
    </source>
</evidence>
<dbReference type="Proteomes" id="UP001519290">
    <property type="component" value="Unassembled WGS sequence"/>
</dbReference>
<dbReference type="EMBL" id="JAGIOD010000001">
    <property type="protein sequence ID" value="MBP2380890.1"/>
    <property type="molecule type" value="Genomic_DNA"/>
</dbReference>
<feature type="transmembrane region" description="Helical" evidence="1">
    <location>
        <begin position="136"/>
        <end position="157"/>
    </location>
</feature>
<keyword evidence="1" id="KW-0812">Transmembrane</keyword>
<sequence length="499" mass="51210">MDPILLVALLVGIALIVVIVLRTRLDAFAGLLIASVVIGLIAGQSLPAIVESIKTGFGDTLASIGIVIGLGVAIGKILEVSGAARSIAVAFLRLFGKGREPWAMTSIGALISIPVFCDSGYVIMNPLARAIARVKSYGYATLGIALAGGMVITHHFVPPTPGPLGVAGILGVGVGSVIITGLVFTVFMIPVVTLYAKWVGPQVEDLVSEEIQETVYGDVRRDRSAVAVATGGAAGVSRTDAATDLEDLSAENPELGERPEGAPPHRVGAFVGLLPLVVPIVLIVLNTVVSAIDMGAQGTALPDDYEPSAWAGTFVFIGDPVIALLIGLVLAVYLLLPRWTPRRTSHRWLGDAAADAGLILLITGAGGGLGQVLRDTGIGDALAEAIGGLPLPSFLLPFLIASIVRIAQGSGTVSMITAASVTAPVMATIGLDPLVAVMACVAGAMVCSYFNDSYFWVVTRFLGLEGTAALKAHSGLTTVMWAASIPMLFVLSLVLGASG</sequence>
<keyword evidence="1" id="KW-1133">Transmembrane helix</keyword>
<dbReference type="RefSeq" id="WP_209899536.1">
    <property type="nucleotide sequence ID" value="NZ_BAAAJW010000004.1"/>
</dbReference>
<proteinExistence type="predicted"/>
<keyword evidence="1" id="KW-0472">Membrane</keyword>
<gene>
    <name evidence="2" type="ORF">JOF43_000847</name>
</gene>
<feature type="transmembrane region" description="Helical" evidence="1">
    <location>
        <begin position="5"/>
        <end position="21"/>
    </location>
</feature>
<organism evidence="2 3">
    <name type="scientific">Brachybacterium sacelli</name>
    <dbReference type="NCBI Taxonomy" id="173364"/>
    <lineage>
        <taxon>Bacteria</taxon>
        <taxon>Bacillati</taxon>
        <taxon>Actinomycetota</taxon>
        <taxon>Actinomycetes</taxon>
        <taxon>Micrococcales</taxon>
        <taxon>Dermabacteraceae</taxon>
        <taxon>Brachybacterium</taxon>
    </lineage>
</organism>
<dbReference type="PANTHER" id="PTHR30354">
    <property type="entry name" value="GNT FAMILY GLUCONATE TRANSPORTER"/>
    <property type="match status" value="1"/>
</dbReference>
<feature type="transmembrane region" description="Helical" evidence="1">
    <location>
        <begin position="27"/>
        <end position="49"/>
    </location>
</feature>
<protein>
    <submittedName>
        <fullName evidence="2">GntP family gluconate:H+ symporter</fullName>
    </submittedName>
</protein>
<feature type="transmembrane region" description="Helical" evidence="1">
    <location>
        <begin position="478"/>
        <end position="497"/>
    </location>
</feature>
<feature type="transmembrane region" description="Helical" evidence="1">
    <location>
        <begin position="381"/>
        <end position="404"/>
    </location>
</feature>
<comment type="caution">
    <text evidence="2">The sequence shown here is derived from an EMBL/GenBank/DDBJ whole genome shotgun (WGS) entry which is preliminary data.</text>
</comment>
<keyword evidence="3" id="KW-1185">Reference proteome</keyword>
<feature type="transmembrane region" description="Helical" evidence="1">
    <location>
        <begin position="348"/>
        <end position="369"/>
    </location>
</feature>
<accession>A0ABS4WXG6</accession>
<feature type="transmembrane region" description="Helical" evidence="1">
    <location>
        <begin position="267"/>
        <end position="289"/>
    </location>
</feature>